<protein>
    <submittedName>
        <fullName evidence="3">Enoyl-CoA hydratase</fullName>
    </submittedName>
</protein>
<name>A0A511N415_DEIC1</name>
<evidence type="ECO:0000313" key="4">
    <source>
        <dbReference type="Proteomes" id="UP000321306"/>
    </source>
</evidence>
<comment type="caution">
    <text evidence="3">The sequence shown here is derived from an EMBL/GenBank/DDBJ whole genome shotgun (WGS) entry which is preliminary data.</text>
</comment>
<dbReference type="Pfam" id="PF00378">
    <property type="entry name" value="ECH_1"/>
    <property type="match status" value="1"/>
</dbReference>
<proteinExistence type="inferred from homology"/>
<accession>A0A511N415</accession>
<dbReference type="CDD" id="cd06558">
    <property type="entry name" value="crotonase-like"/>
    <property type="match status" value="1"/>
</dbReference>
<dbReference type="InterPro" id="IPR018376">
    <property type="entry name" value="Enoyl-CoA_hyd/isom_CS"/>
</dbReference>
<dbReference type="Gene3D" id="3.90.226.10">
    <property type="entry name" value="2-enoyl-CoA Hydratase, Chain A, domain 1"/>
    <property type="match status" value="1"/>
</dbReference>
<dbReference type="AlphaFoldDB" id="A0A511N415"/>
<gene>
    <name evidence="3" type="ORF">DC3_32450</name>
</gene>
<comment type="similarity">
    <text evidence="1 2">Belongs to the enoyl-CoA hydratase/isomerase family.</text>
</comment>
<dbReference type="InterPro" id="IPR014748">
    <property type="entry name" value="Enoyl-CoA_hydra_C"/>
</dbReference>
<organism evidence="3 4">
    <name type="scientific">Deinococcus cellulosilyticus (strain DSM 18568 / NBRC 106333 / KACC 11606 / 5516J-15)</name>
    <dbReference type="NCBI Taxonomy" id="1223518"/>
    <lineage>
        <taxon>Bacteria</taxon>
        <taxon>Thermotogati</taxon>
        <taxon>Deinococcota</taxon>
        <taxon>Deinococci</taxon>
        <taxon>Deinococcales</taxon>
        <taxon>Deinococcaceae</taxon>
        <taxon>Deinococcus</taxon>
    </lineage>
</organism>
<dbReference type="InterPro" id="IPR029045">
    <property type="entry name" value="ClpP/crotonase-like_dom_sf"/>
</dbReference>
<dbReference type="RefSeq" id="WP_146885997.1">
    <property type="nucleotide sequence ID" value="NZ_BJXB01000014.1"/>
</dbReference>
<evidence type="ECO:0000313" key="3">
    <source>
        <dbReference type="EMBL" id="GEM47610.1"/>
    </source>
</evidence>
<evidence type="ECO:0000256" key="1">
    <source>
        <dbReference type="ARBA" id="ARBA00005254"/>
    </source>
</evidence>
<dbReference type="EMBL" id="BJXB01000014">
    <property type="protein sequence ID" value="GEM47610.1"/>
    <property type="molecule type" value="Genomic_DNA"/>
</dbReference>
<dbReference type="PROSITE" id="PS00166">
    <property type="entry name" value="ENOYL_COA_HYDRATASE"/>
    <property type="match status" value="1"/>
</dbReference>
<evidence type="ECO:0000256" key="2">
    <source>
        <dbReference type="RuleBase" id="RU003707"/>
    </source>
</evidence>
<dbReference type="Proteomes" id="UP000321306">
    <property type="component" value="Unassembled WGS sequence"/>
</dbReference>
<keyword evidence="4" id="KW-1185">Reference proteome</keyword>
<dbReference type="InterPro" id="IPR051683">
    <property type="entry name" value="Enoyl-CoA_Hydratase/Isomerase"/>
</dbReference>
<sequence>MLHIQHDGPIARLTLASPENRNALSPQMVQDLQDAFESLQSHESTRVIVLCAEGKVFCSGADLKNLHHLLSSSSEDNLRDSRKLAHLFETIYMCPKPVIAAVEGKAIAGGAGLASACDLVVASSEASFAYTEVKLGFVAAIVMIFLLRAVGEKHARELLLTGEAISAAEAYRMGLINRLTEPGQALARANALAEQIARNSPVALSSSKSLLATLPSMGLQEALSHAAQMNAWARTTTDLREGITSFLEKRAPRWQESRDE</sequence>
<dbReference type="SUPFAM" id="SSF52096">
    <property type="entry name" value="ClpP/crotonase"/>
    <property type="match status" value="1"/>
</dbReference>
<dbReference type="PANTHER" id="PTHR42964:SF1">
    <property type="entry name" value="POLYKETIDE BIOSYNTHESIS ENOYL-COA HYDRATASE PKSH-RELATED"/>
    <property type="match status" value="1"/>
</dbReference>
<dbReference type="InterPro" id="IPR001753">
    <property type="entry name" value="Enoyl-CoA_hydra/iso"/>
</dbReference>
<dbReference type="OrthoDB" id="9807606at2"/>
<dbReference type="PANTHER" id="PTHR42964">
    <property type="entry name" value="ENOYL-COA HYDRATASE"/>
    <property type="match status" value="1"/>
</dbReference>
<dbReference type="GO" id="GO:0003824">
    <property type="term" value="F:catalytic activity"/>
    <property type="evidence" value="ECO:0007669"/>
    <property type="project" value="InterPro"/>
</dbReference>
<dbReference type="Gene3D" id="1.10.12.10">
    <property type="entry name" value="Lyase 2-enoyl-coa Hydratase, Chain A, domain 2"/>
    <property type="match status" value="1"/>
</dbReference>
<reference evidence="3 4" key="1">
    <citation type="submission" date="2019-07" db="EMBL/GenBank/DDBJ databases">
        <title>Whole genome shotgun sequence of Deinococcus cellulosilyticus NBRC 106333.</title>
        <authorList>
            <person name="Hosoyama A."/>
            <person name="Uohara A."/>
            <person name="Ohji S."/>
            <person name="Ichikawa N."/>
        </authorList>
    </citation>
    <scope>NUCLEOTIDE SEQUENCE [LARGE SCALE GENOMIC DNA]</scope>
    <source>
        <strain evidence="3 4">NBRC 106333</strain>
    </source>
</reference>